<dbReference type="EMBL" id="JAPMOS010000274">
    <property type="protein sequence ID" value="KAJ4453357.1"/>
    <property type="molecule type" value="Genomic_DNA"/>
</dbReference>
<dbReference type="PANTHER" id="PTHR11472:SF41">
    <property type="entry name" value="ATP-DEPENDENT DNA HELICASE DDX11-RELATED"/>
    <property type="match status" value="1"/>
</dbReference>
<dbReference type="InterPro" id="IPR014013">
    <property type="entry name" value="Helic_SF1/SF2_ATP-bd_DinG/Rad3"/>
</dbReference>
<proteinExistence type="predicted"/>
<feature type="region of interest" description="Disordered" evidence="4">
    <location>
        <begin position="151"/>
        <end position="183"/>
    </location>
</feature>
<feature type="compositionally biased region" description="Basic and acidic residues" evidence="4">
    <location>
        <begin position="174"/>
        <end position="183"/>
    </location>
</feature>
<dbReference type="Pfam" id="PF06733">
    <property type="entry name" value="DEAD_2"/>
    <property type="match status" value="1"/>
</dbReference>
<comment type="caution">
    <text evidence="6">The sequence shown here is derived from an EMBL/GenBank/DDBJ whole genome shotgun (WGS) entry which is preliminary data.</text>
</comment>
<keyword evidence="7" id="KW-1185">Reference proteome</keyword>
<accession>A0ABQ8U2B5</accession>
<name>A0ABQ8U2B5_9EUKA</name>
<keyword evidence="3" id="KW-0067">ATP-binding</keyword>
<evidence type="ECO:0000256" key="4">
    <source>
        <dbReference type="SAM" id="MobiDB-lite"/>
    </source>
</evidence>
<keyword evidence="1" id="KW-0547">Nucleotide-binding</keyword>
<dbReference type="InterPro" id="IPR045028">
    <property type="entry name" value="DinG/Rad3-like"/>
</dbReference>
<evidence type="ECO:0000313" key="6">
    <source>
        <dbReference type="EMBL" id="KAJ4453357.1"/>
    </source>
</evidence>
<protein>
    <recommendedName>
        <fullName evidence="5">Helicase ATP-binding domain-containing protein</fullName>
    </recommendedName>
</protein>
<gene>
    <name evidence="6" type="ORF">PAPYR_12185</name>
</gene>
<dbReference type="InterPro" id="IPR010614">
    <property type="entry name" value="RAD3-like_helicase_DEAD"/>
</dbReference>
<dbReference type="Gene3D" id="3.40.50.300">
    <property type="entry name" value="P-loop containing nucleotide triphosphate hydrolases"/>
    <property type="match status" value="1"/>
</dbReference>
<sequence length="192" mass="21333">MEEACLEMQRSSAKKDQPVFLSNRTYVQTSVHEHSKHTACPYYAERLAAKRADLVLMPYGYLLDEQMRASLGSVATLDPARHVVIFDEAHNLPAAVEESLAAAVTLPQLDLSQAALSAYLSRYRARLAPAHAAQLDSLADMLSRFAKFLRTRPDLRPPPPPPNPAITTTASQGRDPESGNRWLGRDFVIRHD</sequence>
<organism evidence="6 7">
    <name type="scientific">Paratrimastix pyriformis</name>
    <dbReference type="NCBI Taxonomy" id="342808"/>
    <lineage>
        <taxon>Eukaryota</taxon>
        <taxon>Metamonada</taxon>
        <taxon>Preaxostyla</taxon>
        <taxon>Paratrimastigidae</taxon>
        <taxon>Paratrimastix</taxon>
    </lineage>
</organism>
<evidence type="ECO:0000259" key="5">
    <source>
        <dbReference type="PROSITE" id="PS51193"/>
    </source>
</evidence>
<evidence type="ECO:0000256" key="1">
    <source>
        <dbReference type="ARBA" id="ARBA00022741"/>
    </source>
</evidence>
<dbReference type="InterPro" id="IPR027417">
    <property type="entry name" value="P-loop_NTPase"/>
</dbReference>
<feature type="domain" description="Helicase ATP-binding" evidence="5">
    <location>
        <begin position="1"/>
        <end position="139"/>
    </location>
</feature>
<evidence type="ECO:0000256" key="3">
    <source>
        <dbReference type="ARBA" id="ARBA00022840"/>
    </source>
</evidence>
<evidence type="ECO:0000256" key="2">
    <source>
        <dbReference type="ARBA" id="ARBA00022801"/>
    </source>
</evidence>
<dbReference type="Proteomes" id="UP001141327">
    <property type="component" value="Unassembled WGS sequence"/>
</dbReference>
<dbReference type="PROSITE" id="PS51193">
    <property type="entry name" value="HELICASE_ATP_BIND_2"/>
    <property type="match status" value="1"/>
</dbReference>
<keyword evidence="2" id="KW-0378">Hydrolase</keyword>
<dbReference type="PANTHER" id="PTHR11472">
    <property type="entry name" value="DNA REPAIR DEAD HELICASE RAD3/XP-D SUBFAMILY MEMBER"/>
    <property type="match status" value="1"/>
</dbReference>
<reference evidence="6" key="1">
    <citation type="journal article" date="2022" name="bioRxiv">
        <title>Genomics of Preaxostyla Flagellates Illuminates Evolutionary Transitions and the Path Towards Mitochondrial Loss.</title>
        <authorList>
            <person name="Novak L.V.F."/>
            <person name="Treitli S.C."/>
            <person name="Pyrih J."/>
            <person name="Halakuc P."/>
            <person name="Pipaliya S.V."/>
            <person name="Vacek V."/>
            <person name="Brzon O."/>
            <person name="Soukal P."/>
            <person name="Eme L."/>
            <person name="Dacks J.B."/>
            <person name="Karnkowska A."/>
            <person name="Elias M."/>
            <person name="Hampl V."/>
        </authorList>
    </citation>
    <scope>NUCLEOTIDE SEQUENCE</scope>
    <source>
        <strain evidence="6">RCP-MX</strain>
    </source>
</reference>
<evidence type="ECO:0000313" key="7">
    <source>
        <dbReference type="Proteomes" id="UP001141327"/>
    </source>
</evidence>